<feature type="binding site" evidence="1">
    <location>
        <position position="748"/>
    </location>
    <ligand>
        <name>ATP</name>
        <dbReference type="ChEBI" id="CHEBI:30616"/>
    </ligand>
</feature>
<reference evidence="4" key="1">
    <citation type="journal article" date="2021" name="Evol. Appl.">
        <title>The genome of the Pyrenean desman and the effects of bottlenecks and inbreeding on the genomic landscape of an endangered species.</title>
        <authorList>
            <person name="Escoda L."/>
            <person name="Castresana J."/>
        </authorList>
    </citation>
    <scope>NUCLEOTIDE SEQUENCE</scope>
    <source>
        <strain evidence="4">IBE-C5619</strain>
    </source>
</reference>
<dbReference type="InterPro" id="IPR036850">
    <property type="entry name" value="NDK-like_dom_sf"/>
</dbReference>
<dbReference type="PROSITE" id="PS51352">
    <property type="entry name" value="THIOREDOXIN_2"/>
    <property type="match status" value="1"/>
</dbReference>
<evidence type="ECO:0000313" key="5">
    <source>
        <dbReference type="Proteomes" id="UP000700334"/>
    </source>
</evidence>
<dbReference type="Proteomes" id="UP000700334">
    <property type="component" value="Unassembled WGS sequence"/>
</dbReference>
<evidence type="ECO:0000256" key="1">
    <source>
        <dbReference type="PROSITE-ProRule" id="PRU00706"/>
    </source>
</evidence>
<dbReference type="Pfam" id="PF00334">
    <property type="entry name" value="NDK"/>
    <property type="match status" value="2"/>
</dbReference>
<dbReference type="InterPro" id="IPR017937">
    <property type="entry name" value="Thioredoxin_CS"/>
</dbReference>
<evidence type="ECO:0000313" key="4">
    <source>
        <dbReference type="EMBL" id="KAG8518976.1"/>
    </source>
</evidence>
<organism evidence="4 5">
    <name type="scientific">Galemys pyrenaicus</name>
    <name type="common">Iberian desman</name>
    <name type="synonym">Pyrenean desman</name>
    <dbReference type="NCBI Taxonomy" id="202257"/>
    <lineage>
        <taxon>Eukaryota</taxon>
        <taxon>Metazoa</taxon>
        <taxon>Chordata</taxon>
        <taxon>Craniata</taxon>
        <taxon>Vertebrata</taxon>
        <taxon>Euteleostomi</taxon>
        <taxon>Mammalia</taxon>
        <taxon>Eutheria</taxon>
        <taxon>Laurasiatheria</taxon>
        <taxon>Eulipotyphla</taxon>
        <taxon>Talpidae</taxon>
        <taxon>Galemys</taxon>
    </lineage>
</organism>
<gene>
    <name evidence="4" type="ORF">J0S82_005328</name>
</gene>
<feature type="binding site" evidence="1">
    <location>
        <position position="782"/>
    </location>
    <ligand>
        <name>ATP</name>
        <dbReference type="ChEBI" id="CHEBI:30616"/>
    </ligand>
</feature>
<sequence>CRPLTAKAPAASEREGRALRRAKRASAGSRSEMHPDPEGPSDPIRSPPKPPRFHTLPFPLGALRLDPLQGQPPAGPTGSPDKNADDASPLGPEATGVPTGVTFTPGSQRPAEEPRGPARLRAVRAAQVRPADVGGRVTPPNASPWPRPPSAPLQPDSLEIRTRMEANVLVSVKSLGGRETAKRVYSDRNCVQDYLADSTQHSTTNEPAPRPSIGIEEERAVAARSALGGSPGSLTASSLSSCSRRQLPSLATRPLAQLFRSASGQKALQEWRAVINNQSLWDEMLQNKGLTVIDVYQAWCGPCKAMQTLFRKLKNELNEDEILHFAVAEVDNIVTLQPFKDKCEPVFLFSLNGKIVSKIKGANAPLVNKKVISLITEERKILAGEMGRPQDVYQFAIIKPDAVITGKAMEIREKIINAGFVIEAEDKIFLTEEQVRDFYSSRADEPDFEDFVSFMTKALSYIIVVSQGKMLLPQKETEMHYDKFFEDQQEFEVEPKPDMRKIKRDSLQEYLERKHLSHFCDIEENIDNVSKFIDIFFPDFKTMKGLKLEKILALIRPDLLKERKVLYSKTYITFLEDVLNIIEENGFKIQLQRQLVLSEDEAKTLCKEYESKNYFGNIIENMTSGPSLALVLLRDNGLHHWKELVGPTTVEEAIDYDPILSAQFAMESLPISQLYGSDSLETAEREIQYFFPPQTTFVLIKPHVPAEEKHAIIKRIKEDGFDIIQAKEIVLTEEQVGKIYSKITGKDFYKDLLEMFSEGPSLVMILVKWNAISEWRRLMGPTDPEEAKFLSPDSIRAQYGVNVLKNAVHGSSSNYDVMEAIHTVFQVFENPEEN</sequence>
<dbReference type="InterPro" id="IPR051766">
    <property type="entry name" value="TXND_domain-containing"/>
</dbReference>
<feature type="non-terminal residue" evidence="4">
    <location>
        <position position="1"/>
    </location>
</feature>
<dbReference type="InterPro" id="IPR034907">
    <property type="entry name" value="NDK-like_dom"/>
</dbReference>
<evidence type="ECO:0000259" key="3">
    <source>
        <dbReference type="PROSITE" id="PS51352"/>
    </source>
</evidence>
<feature type="binding site" evidence="1">
    <location>
        <position position="796"/>
    </location>
    <ligand>
        <name>ATP</name>
        <dbReference type="ChEBI" id="CHEBI:30616"/>
    </ligand>
</feature>
<comment type="caution">
    <text evidence="4">The sequence shown here is derived from an EMBL/GenBank/DDBJ whole genome shotgun (WGS) entry which is preliminary data.</text>
</comment>
<dbReference type="PANTHER" id="PTHR46135">
    <property type="entry name" value="NME/NM23 FAMILY MEMBER 8"/>
    <property type="match status" value="1"/>
</dbReference>
<dbReference type="EMBL" id="JAGFMF010011616">
    <property type="protein sequence ID" value="KAG8518976.1"/>
    <property type="molecule type" value="Genomic_DNA"/>
</dbReference>
<feature type="domain" description="Thioredoxin" evidence="3">
    <location>
        <begin position="247"/>
        <end position="380"/>
    </location>
</feature>
<dbReference type="CDD" id="cd02948">
    <property type="entry name" value="TRX_NDPK"/>
    <property type="match status" value="1"/>
</dbReference>
<feature type="compositionally biased region" description="Low complexity" evidence="2">
    <location>
        <begin position="95"/>
        <end position="106"/>
    </location>
</feature>
<dbReference type="PANTHER" id="PTHR46135:SF2">
    <property type="entry name" value="THIOREDOXIN DOMAIN-CONTAINING PROTEIN 3"/>
    <property type="match status" value="1"/>
</dbReference>
<keyword evidence="5" id="KW-1185">Reference proteome</keyword>
<dbReference type="PROSITE" id="PS51374">
    <property type="entry name" value="NDPK_LIKE"/>
    <property type="match status" value="3"/>
</dbReference>
<feature type="binding site" evidence="1">
    <location>
        <position position="776"/>
    </location>
    <ligand>
        <name>ATP</name>
        <dbReference type="ChEBI" id="CHEBI:30616"/>
    </ligand>
</feature>
<dbReference type="InterPro" id="IPR013766">
    <property type="entry name" value="Thioredoxin_domain"/>
</dbReference>
<accession>A0A8J6DSB3</accession>
<dbReference type="CDD" id="cd04416">
    <property type="entry name" value="NDPk_TX"/>
    <property type="match status" value="1"/>
</dbReference>
<feature type="compositionally biased region" description="Low complexity" evidence="2">
    <location>
        <begin position="117"/>
        <end position="131"/>
    </location>
</feature>
<dbReference type="AlphaFoldDB" id="A0A8J6DSB3"/>
<dbReference type="SUPFAM" id="SSF52833">
    <property type="entry name" value="Thioredoxin-like"/>
    <property type="match status" value="1"/>
</dbReference>
<dbReference type="SUPFAM" id="SSF54919">
    <property type="entry name" value="Nucleoside diphosphate kinase, NDK"/>
    <property type="match status" value="3"/>
</dbReference>
<evidence type="ECO:0000256" key="2">
    <source>
        <dbReference type="SAM" id="MobiDB-lite"/>
    </source>
</evidence>
<feature type="binding site" evidence="1">
    <location>
        <position position="701"/>
    </location>
    <ligand>
        <name>ATP</name>
        <dbReference type="ChEBI" id="CHEBI:30616"/>
    </ligand>
</feature>
<dbReference type="SMART" id="SM00562">
    <property type="entry name" value="NDK"/>
    <property type="match status" value="2"/>
</dbReference>
<dbReference type="InterPro" id="IPR036249">
    <property type="entry name" value="Thioredoxin-like_sf"/>
</dbReference>
<dbReference type="OrthoDB" id="10263751at2759"/>
<name>A0A8J6DSB3_GALPY</name>
<feature type="region of interest" description="Disordered" evidence="2">
    <location>
        <begin position="1"/>
        <end position="151"/>
    </location>
</feature>
<protein>
    <submittedName>
        <fullName evidence="4">Thioredoxin domain-containing protein 3</fullName>
    </submittedName>
</protein>
<feature type="active site" description="Pros-phosphohistidine intermediate" evidence="1">
    <location>
        <position position="518"/>
    </location>
</feature>
<dbReference type="Pfam" id="PF00085">
    <property type="entry name" value="Thioredoxin"/>
    <property type="match status" value="1"/>
</dbReference>
<dbReference type="PROSITE" id="PS00194">
    <property type="entry name" value="THIOREDOXIN_1"/>
    <property type="match status" value="1"/>
</dbReference>
<proteinExistence type="inferred from homology"/>
<dbReference type="Gene3D" id="3.30.70.141">
    <property type="entry name" value="Nucleoside diphosphate kinase-like domain"/>
    <property type="match status" value="3"/>
</dbReference>
<comment type="similarity">
    <text evidence="1">Belongs to the NDK family.</text>
</comment>
<dbReference type="Gene3D" id="3.40.30.10">
    <property type="entry name" value="Glutaredoxin"/>
    <property type="match status" value="1"/>
</dbReference>
<feature type="compositionally biased region" description="Pro residues" evidence="2">
    <location>
        <begin position="141"/>
        <end position="151"/>
    </location>
</feature>
<feature type="active site" description="Pros-phosphohistidine intermediate" evidence="1">
    <location>
        <position position="809"/>
    </location>
</feature>
<comment type="caution">
    <text evidence="1">Lacks conserved residue(s) required for the propagation of feature annotation.</text>
</comment>
<feature type="binding site" evidence="1">
    <location>
        <position position="806"/>
    </location>
    <ligand>
        <name>ATP</name>
        <dbReference type="ChEBI" id="CHEBI:30616"/>
    </ligand>
</feature>